<feature type="coiled-coil region" evidence="21">
    <location>
        <begin position="35"/>
        <end position="62"/>
    </location>
</feature>
<dbReference type="InterPro" id="IPR006318">
    <property type="entry name" value="PTS_EI-like"/>
</dbReference>
<proteinExistence type="inferred from homology"/>
<dbReference type="InterPro" id="IPR024692">
    <property type="entry name" value="PTS_EI"/>
</dbReference>
<evidence type="ECO:0000256" key="14">
    <source>
        <dbReference type="ARBA" id="ARBA00022777"/>
    </source>
</evidence>
<comment type="catalytic activity">
    <reaction evidence="1 17">
        <text>L-histidyl-[protein] + phosphoenolpyruvate = N(pros)-phospho-L-histidyl-[protein] + pyruvate</text>
        <dbReference type="Rhea" id="RHEA:23880"/>
        <dbReference type="Rhea" id="RHEA-COMP:9745"/>
        <dbReference type="Rhea" id="RHEA-COMP:9746"/>
        <dbReference type="ChEBI" id="CHEBI:15361"/>
        <dbReference type="ChEBI" id="CHEBI:29979"/>
        <dbReference type="ChEBI" id="CHEBI:58702"/>
        <dbReference type="ChEBI" id="CHEBI:64837"/>
        <dbReference type="EC" id="2.7.3.9"/>
    </reaction>
</comment>
<feature type="domain" description="Phosphotransferase system enzyme I N-terminal" evidence="24">
    <location>
        <begin position="5"/>
        <end position="128"/>
    </location>
</feature>
<feature type="active site" description="Proton donor" evidence="18">
    <location>
        <position position="504"/>
    </location>
</feature>
<dbReference type="PIRSF" id="PIRSF000732">
    <property type="entry name" value="PTS_enzyme_I"/>
    <property type="match status" value="1"/>
</dbReference>
<dbReference type="Pfam" id="PF05524">
    <property type="entry name" value="PEP-utilisers_N"/>
    <property type="match status" value="1"/>
</dbReference>
<evidence type="ECO:0000256" key="16">
    <source>
        <dbReference type="ARBA" id="ARBA00033235"/>
    </source>
</evidence>
<dbReference type="InterPro" id="IPR050499">
    <property type="entry name" value="PEP-utilizing_PTS_enzyme"/>
</dbReference>
<dbReference type="SUPFAM" id="SSF52009">
    <property type="entry name" value="Phosphohistidine domain"/>
    <property type="match status" value="1"/>
</dbReference>
<accession>A0A518D728</accession>
<feature type="active site" description="Tele-phosphohistidine intermediate" evidence="18">
    <location>
        <position position="191"/>
    </location>
</feature>
<dbReference type="NCBIfam" id="TIGR01417">
    <property type="entry name" value="PTS_I_fam"/>
    <property type="match status" value="1"/>
</dbReference>
<evidence type="ECO:0000256" key="7">
    <source>
        <dbReference type="ARBA" id="ARBA00016544"/>
    </source>
</evidence>
<keyword evidence="26" id="KW-1185">Reference proteome</keyword>
<feature type="binding site" evidence="19">
    <location>
        <begin position="456"/>
        <end position="457"/>
    </location>
    <ligand>
        <name>phosphoenolpyruvate</name>
        <dbReference type="ChEBI" id="CHEBI:58702"/>
    </ligand>
</feature>
<evidence type="ECO:0000256" key="19">
    <source>
        <dbReference type="PIRSR" id="PIRSR000732-2"/>
    </source>
</evidence>
<dbReference type="PANTHER" id="PTHR46244">
    <property type="entry name" value="PHOSPHOENOLPYRUVATE-PROTEIN PHOSPHOTRANSFERASE"/>
    <property type="match status" value="1"/>
</dbReference>
<evidence type="ECO:0000313" key="26">
    <source>
        <dbReference type="Proteomes" id="UP000317429"/>
    </source>
</evidence>
<evidence type="ECO:0000259" key="22">
    <source>
        <dbReference type="Pfam" id="PF00391"/>
    </source>
</evidence>
<dbReference type="Pfam" id="PF00391">
    <property type="entry name" value="PEP-utilizers"/>
    <property type="match status" value="1"/>
</dbReference>
<keyword evidence="9 17" id="KW-0963">Cytoplasm</keyword>
<dbReference type="Gene3D" id="1.10.274.10">
    <property type="entry name" value="PtsI, HPr-binding domain"/>
    <property type="match status" value="1"/>
</dbReference>
<comment type="subcellular location">
    <subcellularLocation>
        <location evidence="4 17">Cytoplasm</location>
    </subcellularLocation>
</comment>
<dbReference type="InterPro" id="IPR000121">
    <property type="entry name" value="PEP_util_C"/>
</dbReference>
<evidence type="ECO:0000256" key="12">
    <source>
        <dbReference type="ARBA" id="ARBA00022683"/>
    </source>
</evidence>
<dbReference type="SUPFAM" id="SSF51621">
    <property type="entry name" value="Phosphoenolpyruvate/pyruvate domain"/>
    <property type="match status" value="1"/>
</dbReference>
<dbReference type="SUPFAM" id="SSF47831">
    <property type="entry name" value="Enzyme I of the PEP:sugar phosphotransferase system HPr-binding (sub)domain"/>
    <property type="match status" value="1"/>
</dbReference>
<keyword evidence="12 17" id="KW-0598">Phosphotransferase system</keyword>
<evidence type="ECO:0000256" key="2">
    <source>
        <dbReference type="ARBA" id="ARBA00001946"/>
    </source>
</evidence>
<dbReference type="Proteomes" id="UP000317429">
    <property type="component" value="Chromosome"/>
</dbReference>
<dbReference type="Gene3D" id="3.50.30.10">
    <property type="entry name" value="Phosphohistidine domain"/>
    <property type="match status" value="1"/>
</dbReference>
<evidence type="ECO:0000256" key="6">
    <source>
        <dbReference type="ARBA" id="ARBA00012232"/>
    </source>
</evidence>
<dbReference type="GO" id="GO:0046872">
    <property type="term" value="F:metal ion binding"/>
    <property type="evidence" value="ECO:0007669"/>
    <property type="project" value="UniProtKB-KW"/>
</dbReference>
<organism evidence="25 26">
    <name type="scientific">Pirellulimonas nuda</name>
    <dbReference type="NCBI Taxonomy" id="2528009"/>
    <lineage>
        <taxon>Bacteria</taxon>
        <taxon>Pseudomonadati</taxon>
        <taxon>Planctomycetota</taxon>
        <taxon>Planctomycetia</taxon>
        <taxon>Pirellulales</taxon>
        <taxon>Lacipirellulaceae</taxon>
        <taxon>Pirellulimonas</taxon>
    </lineage>
</organism>
<evidence type="ECO:0000256" key="4">
    <source>
        <dbReference type="ARBA" id="ARBA00004496"/>
    </source>
</evidence>
<dbReference type="PANTHER" id="PTHR46244:SF3">
    <property type="entry name" value="PHOSPHOENOLPYRUVATE-PROTEIN PHOSPHOTRANSFERASE"/>
    <property type="match status" value="1"/>
</dbReference>
<dbReference type="InterPro" id="IPR023151">
    <property type="entry name" value="PEP_util_CS"/>
</dbReference>
<dbReference type="Pfam" id="PF02896">
    <property type="entry name" value="PEP-utilizers_C"/>
    <property type="match status" value="1"/>
</dbReference>
<feature type="binding site" evidence="20">
    <location>
        <position position="433"/>
    </location>
    <ligand>
        <name>Mg(2+)</name>
        <dbReference type="ChEBI" id="CHEBI:18420"/>
    </ligand>
</feature>
<evidence type="ECO:0000256" key="15">
    <source>
        <dbReference type="ARBA" id="ARBA00022842"/>
    </source>
</evidence>
<dbReference type="RefSeq" id="WP_145281230.1">
    <property type="nucleotide sequence ID" value="NZ_CP036291.1"/>
</dbReference>
<dbReference type="InterPro" id="IPR036618">
    <property type="entry name" value="PtsI_HPr-bd_sf"/>
</dbReference>
<keyword evidence="13 17" id="KW-0479">Metal-binding</keyword>
<dbReference type="InterPro" id="IPR008279">
    <property type="entry name" value="PEP-util_enz_mobile_dom"/>
</dbReference>
<evidence type="ECO:0000259" key="23">
    <source>
        <dbReference type="Pfam" id="PF02896"/>
    </source>
</evidence>
<gene>
    <name evidence="25" type="primary">ptsI</name>
    <name evidence="25" type="ORF">Pla175_06190</name>
</gene>
<evidence type="ECO:0000256" key="13">
    <source>
        <dbReference type="ARBA" id="ARBA00022723"/>
    </source>
</evidence>
<keyword evidence="11 17" id="KW-0808">Transferase</keyword>
<feature type="binding site" evidence="20">
    <location>
        <position position="457"/>
    </location>
    <ligand>
        <name>Mg(2+)</name>
        <dbReference type="ChEBI" id="CHEBI:18420"/>
    </ligand>
</feature>
<keyword evidence="8 17" id="KW-0813">Transport</keyword>
<comment type="cofactor">
    <cofactor evidence="2 17 20">
        <name>Mg(2+)</name>
        <dbReference type="ChEBI" id="CHEBI:18420"/>
    </cofactor>
</comment>
<evidence type="ECO:0000256" key="21">
    <source>
        <dbReference type="SAM" id="Coils"/>
    </source>
</evidence>
<feature type="domain" description="PEP-utilising enzyme mobile" evidence="22">
    <location>
        <begin position="156"/>
        <end position="227"/>
    </location>
</feature>
<keyword evidence="25" id="KW-0670">Pyruvate</keyword>
<dbReference type="GO" id="GO:0016301">
    <property type="term" value="F:kinase activity"/>
    <property type="evidence" value="ECO:0007669"/>
    <property type="project" value="UniProtKB-KW"/>
</dbReference>
<keyword evidence="14 17" id="KW-0418">Kinase</keyword>
<dbReference type="OrthoDB" id="9765468at2"/>
<dbReference type="GO" id="GO:0009401">
    <property type="term" value="P:phosphoenolpyruvate-dependent sugar phosphotransferase system"/>
    <property type="evidence" value="ECO:0007669"/>
    <property type="project" value="UniProtKB-KW"/>
</dbReference>
<feature type="binding site" evidence="19">
    <location>
        <position position="298"/>
    </location>
    <ligand>
        <name>phosphoenolpyruvate</name>
        <dbReference type="ChEBI" id="CHEBI:58702"/>
    </ligand>
</feature>
<evidence type="ECO:0000256" key="11">
    <source>
        <dbReference type="ARBA" id="ARBA00022679"/>
    </source>
</evidence>
<evidence type="ECO:0000256" key="1">
    <source>
        <dbReference type="ARBA" id="ARBA00000683"/>
    </source>
</evidence>
<dbReference type="GO" id="GO:0008965">
    <property type="term" value="F:phosphoenolpyruvate-protein phosphotransferase activity"/>
    <property type="evidence" value="ECO:0007669"/>
    <property type="project" value="UniProtKB-EC"/>
</dbReference>
<evidence type="ECO:0000259" key="24">
    <source>
        <dbReference type="Pfam" id="PF05524"/>
    </source>
</evidence>
<evidence type="ECO:0000256" key="9">
    <source>
        <dbReference type="ARBA" id="ARBA00022490"/>
    </source>
</evidence>
<dbReference type="PRINTS" id="PR01736">
    <property type="entry name" value="PHPHTRNFRASE"/>
</dbReference>
<feature type="domain" description="PEP-utilising enzyme C-terminal" evidence="23">
    <location>
        <begin position="255"/>
        <end position="542"/>
    </location>
</feature>
<dbReference type="Gene3D" id="3.20.20.60">
    <property type="entry name" value="Phosphoenolpyruvate-binding domains"/>
    <property type="match status" value="1"/>
</dbReference>
<dbReference type="KEGG" id="pnd:Pla175_06190"/>
<dbReference type="InterPro" id="IPR036637">
    <property type="entry name" value="Phosphohistidine_dom_sf"/>
</dbReference>
<dbReference type="InterPro" id="IPR015813">
    <property type="entry name" value="Pyrv/PenolPyrv_kinase-like_dom"/>
</dbReference>
<dbReference type="EMBL" id="CP036291">
    <property type="protein sequence ID" value="QDU87261.1"/>
    <property type="molecule type" value="Genomic_DNA"/>
</dbReference>
<feature type="binding site" evidence="19">
    <location>
        <position position="467"/>
    </location>
    <ligand>
        <name>phosphoenolpyruvate</name>
        <dbReference type="ChEBI" id="CHEBI:58702"/>
    </ligand>
</feature>
<feature type="binding site" evidence="19">
    <location>
        <position position="334"/>
    </location>
    <ligand>
        <name>phosphoenolpyruvate</name>
        <dbReference type="ChEBI" id="CHEBI:58702"/>
    </ligand>
</feature>
<name>A0A518D728_9BACT</name>
<sequence length="580" mass="64289">MQRLQGIAVSPGVAIGEAIVLDNEGFRIPRRFLTRHAVRNEIKRLEAAINESTAEVERSRVRIAAELGDDYASIFSAHAQMLNDPRLREELEELIRERHYSPEYAVSRVLRRYAKVFQALEGSTMAERASDIFDIEKRLLRRLLGQKREDLSRITSEVLVLARNLTPSETASINPKFVRAFATETGGPGSHTAIVAEGLGIPAVVGVGAFLAEVSGGETVIIDGDQGLVIVQPDEETLARYRHEVDHQRSLAVKLQELRDLPAETTDGVHVQMLGNIEFPSEVEHCLARGADGVGLYRTEFLYLTGGSEPTEDEHYEAYASVMKAMGDRPVVMRTLDLGADKLPHLPTPEDERNPFLGLRSIRLALKHVDMFRTQLRAMLRASVHGELKIMFPLVSTLIELRRAKMVLADAMEDLEEEGVPFDRNLKVGMMVEVPSAVLMMDHFVEEVDFFSIGTNDLIQYALAVDRSNKDVAGLYTAAEPAVIKLIQMSVDAANAGGKPISMCGQMSGNPLYTMLLLGLGLRALSATPAALPEVKRVCRSVSIKRCQKVAAHTLRLESARDVKNYLREELNRLLPDQPL</sequence>
<evidence type="ECO:0000256" key="8">
    <source>
        <dbReference type="ARBA" id="ARBA00022448"/>
    </source>
</evidence>
<evidence type="ECO:0000256" key="18">
    <source>
        <dbReference type="PIRSR" id="PIRSR000732-1"/>
    </source>
</evidence>
<dbReference type="InterPro" id="IPR040442">
    <property type="entry name" value="Pyrv_kinase-like_dom_sf"/>
</dbReference>
<comment type="similarity">
    <text evidence="5 17">Belongs to the PEP-utilizing enzyme family.</text>
</comment>
<dbReference type="EC" id="2.7.3.9" evidence="6 17"/>
<dbReference type="AlphaFoldDB" id="A0A518D728"/>
<evidence type="ECO:0000256" key="3">
    <source>
        <dbReference type="ARBA" id="ARBA00002728"/>
    </source>
</evidence>
<keyword evidence="15 17" id="KW-0460">Magnesium</keyword>
<evidence type="ECO:0000313" key="25">
    <source>
        <dbReference type="EMBL" id="QDU87261.1"/>
    </source>
</evidence>
<keyword evidence="10 17" id="KW-0762">Sugar transport</keyword>
<reference evidence="25 26" key="1">
    <citation type="submission" date="2019-02" db="EMBL/GenBank/DDBJ databases">
        <title>Deep-cultivation of Planctomycetes and their phenomic and genomic characterization uncovers novel biology.</title>
        <authorList>
            <person name="Wiegand S."/>
            <person name="Jogler M."/>
            <person name="Boedeker C."/>
            <person name="Pinto D."/>
            <person name="Vollmers J."/>
            <person name="Rivas-Marin E."/>
            <person name="Kohn T."/>
            <person name="Peeters S.H."/>
            <person name="Heuer A."/>
            <person name="Rast P."/>
            <person name="Oberbeckmann S."/>
            <person name="Bunk B."/>
            <person name="Jeske O."/>
            <person name="Meyerdierks A."/>
            <person name="Storesund J.E."/>
            <person name="Kallscheuer N."/>
            <person name="Luecker S."/>
            <person name="Lage O.M."/>
            <person name="Pohl T."/>
            <person name="Merkel B.J."/>
            <person name="Hornburger P."/>
            <person name="Mueller R.-W."/>
            <person name="Bruemmer F."/>
            <person name="Labrenz M."/>
            <person name="Spormann A.M."/>
            <person name="Op den Camp H."/>
            <person name="Overmann J."/>
            <person name="Amann R."/>
            <person name="Jetten M.S.M."/>
            <person name="Mascher T."/>
            <person name="Medema M.H."/>
            <person name="Devos D.P."/>
            <person name="Kaster A.-K."/>
            <person name="Ovreas L."/>
            <person name="Rohde M."/>
            <person name="Galperin M.Y."/>
            <person name="Jogler C."/>
        </authorList>
    </citation>
    <scope>NUCLEOTIDE SEQUENCE [LARGE SCALE GENOMIC DNA]</scope>
    <source>
        <strain evidence="25 26">Pla175</strain>
    </source>
</reference>
<dbReference type="GO" id="GO:0005737">
    <property type="term" value="C:cytoplasm"/>
    <property type="evidence" value="ECO:0007669"/>
    <property type="project" value="UniProtKB-SubCell"/>
</dbReference>
<evidence type="ECO:0000256" key="20">
    <source>
        <dbReference type="PIRSR" id="PIRSR000732-3"/>
    </source>
</evidence>
<comment type="function">
    <text evidence="3 17">General (non sugar-specific) component of the phosphoenolpyruvate-dependent sugar phosphotransferase system (sugar PTS). This major carbohydrate active-transport system catalyzes the phosphorylation of incoming sugar substrates concomitantly with their translocation across the cell membrane. Enzyme I transfers the phosphoryl group from phosphoenolpyruvate (PEP) to the phosphoryl carrier protein (HPr).</text>
</comment>
<protein>
    <recommendedName>
        <fullName evidence="7 17">Phosphoenolpyruvate-protein phosphotransferase</fullName>
        <ecNumber evidence="6 17">2.7.3.9</ecNumber>
    </recommendedName>
    <alternativeName>
        <fullName evidence="16 17">Phosphotransferase system, enzyme I</fullName>
    </alternativeName>
</protein>
<evidence type="ECO:0000256" key="10">
    <source>
        <dbReference type="ARBA" id="ARBA00022597"/>
    </source>
</evidence>
<keyword evidence="21" id="KW-0175">Coiled coil</keyword>
<dbReference type="PROSITE" id="PS00742">
    <property type="entry name" value="PEP_ENZYMES_2"/>
    <property type="match status" value="1"/>
</dbReference>
<evidence type="ECO:0000256" key="5">
    <source>
        <dbReference type="ARBA" id="ARBA00007837"/>
    </source>
</evidence>
<dbReference type="InterPro" id="IPR008731">
    <property type="entry name" value="PTS_EIN"/>
</dbReference>
<evidence type="ECO:0000256" key="17">
    <source>
        <dbReference type="PIRNR" id="PIRNR000732"/>
    </source>
</evidence>